<evidence type="ECO:0000313" key="2">
    <source>
        <dbReference type="Proteomes" id="UP000316167"/>
    </source>
</evidence>
<protein>
    <submittedName>
        <fullName evidence="1">Uncharacterized protein DUF4270</fullName>
    </submittedName>
</protein>
<dbReference type="OrthoDB" id="1092930at2"/>
<comment type="caution">
    <text evidence="1">The sequence shown here is derived from an EMBL/GenBank/DDBJ whole genome shotgun (WGS) entry which is preliminary data.</text>
</comment>
<dbReference type="EMBL" id="VLLE01000006">
    <property type="protein sequence ID" value="TWI79255.1"/>
    <property type="molecule type" value="Genomic_DNA"/>
</dbReference>
<dbReference type="RefSeq" id="WP_144888028.1">
    <property type="nucleotide sequence ID" value="NZ_VLLE01000006.1"/>
</dbReference>
<reference evidence="1 2" key="1">
    <citation type="journal article" date="2015" name="Stand. Genomic Sci.">
        <title>Genomic Encyclopedia of Bacterial and Archaeal Type Strains, Phase III: the genomes of soil and plant-associated and newly described type strains.</title>
        <authorList>
            <person name="Whitman W.B."/>
            <person name="Woyke T."/>
            <person name="Klenk H.P."/>
            <person name="Zhou Y."/>
            <person name="Lilburn T.G."/>
            <person name="Beck B.J."/>
            <person name="De Vos P."/>
            <person name="Vandamme P."/>
            <person name="Eisen J.A."/>
            <person name="Garrity G."/>
            <person name="Hugenholtz P."/>
            <person name="Kyrpides N.C."/>
        </authorList>
    </citation>
    <scope>NUCLEOTIDE SEQUENCE [LARGE SCALE GENOMIC DNA]</scope>
    <source>
        <strain evidence="1 2">CGMCC 1.7271</strain>
    </source>
</reference>
<sequence length="437" mass="47838">MRKWPVQSGAILVAVLLLLQGCQKVGINFAEPDYTNDPNVTYYNNFETETGTFKVDSFVTSGSSLFTVGYNNDPYMGVTTAASYAELQLPGENPVANAGVVFDSLQLLLTPKGSFLGDSTLPFTINVYRLSQNIRNKNSTNFFNTSSFAHYSEKIGSQIFNLSGKAGTAIAVRLSDALGQEILQHFVKSAVEVSDSSNFYEYFKGICIAADSVSTKAVTSFSSGTDALVRLTYHEKGLYTTYKHLDFMFTNTRQFNRIQFRTTTTNLAAAVTGRSQLISSRITGGYSYLNSSFGSYIRVGFPALLTLKEKSPNLRVLSAKLLVKPHSSTRTLPYRLPSTLYLYSTDNTNLPVAGFTNGDASNPVMLTGNLVIDQLYGRDTHYSYDVTGFINSKIAEGQFSQSAILIAPASSGFNDGFHRLILQGDDAVQLQLYVLGL</sequence>
<organism evidence="1 2">
    <name type="scientific">Lacibacter cauensis</name>
    <dbReference type="NCBI Taxonomy" id="510947"/>
    <lineage>
        <taxon>Bacteria</taxon>
        <taxon>Pseudomonadati</taxon>
        <taxon>Bacteroidota</taxon>
        <taxon>Chitinophagia</taxon>
        <taxon>Chitinophagales</taxon>
        <taxon>Chitinophagaceae</taxon>
        <taxon>Lacibacter</taxon>
    </lineage>
</organism>
<dbReference type="AlphaFoldDB" id="A0A562SD44"/>
<keyword evidence="2" id="KW-1185">Reference proteome</keyword>
<name>A0A562SD44_9BACT</name>
<accession>A0A562SD44</accession>
<dbReference type="Pfam" id="PF14092">
    <property type="entry name" value="DUF4270"/>
    <property type="match status" value="1"/>
</dbReference>
<dbReference type="Proteomes" id="UP000316167">
    <property type="component" value="Unassembled WGS sequence"/>
</dbReference>
<evidence type="ECO:0000313" key="1">
    <source>
        <dbReference type="EMBL" id="TWI79255.1"/>
    </source>
</evidence>
<dbReference type="InterPro" id="IPR025366">
    <property type="entry name" value="DUF4270"/>
</dbReference>
<proteinExistence type="predicted"/>
<dbReference type="PROSITE" id="PS51257">
    <property type="entry name" value="PROKAR_LIPOPROTEIN"/>
    <property type="match status" value="1"/>
</dbReference>
<gene>
    <name evidence="1" type="ORF">IQ13_3658</name>
</gene>